<evidence type="ECO:0000313" key="2">
    <source>
        <dbReference type="Proteomes" id="UP000053477"/>
    </source>
</evidence>
<keyword evidence="2" id="KW-1185">Reference proteome</keyword>
<gene>
    <name evidence="1" type="ORF">SCHPADRAFT_885790</name>
</gene>
<organism evidence="1 2">
    <name type="scientific">Schizopora paradoxa</name>
    <dbReference type="NCBI Taxonomy" id="27342"/>
    <lineage>
        <taxon>Eukaryota</taxon>
        <taxon>Fungi</taxon>
        <taxon>Dikarya</taxon>
        <taxon>Basidiomycota</taxon>
        <taxon>Agaricomycotina</taxon>
        <taxon>Agaricomycetes</taxon>
        <taxon>Hymenochaetales</taxon>
        <taxon>Schizoporaceae</taxon>
        <taxon>Schizopora</taxon>
    </lineage>
</organism>
<dbReference type="InParanoid" id="A0A0H2S3T5"/>
<sequence length="896" mass="102759">MPLDHLSLPREIGLCDSAVGHSYEQYTPKCWVDGGQLFVAFHLKSKPVIPPYSSSSSYRTDDISRLHWIKDGYPYLAFLPYPMDCRGALLSRFAVDESHIPIYALQTEEGNRFAMETSLVASWERMEIALMRVARILIDRTGIPSIFSPPPPNCTTLHSTKKDRAQAVSLAMQVKDRFLPWFALVSFCIALLEQPALFLMNSGKEEIWPIWVGTLLISNLHPEWVGMLVDSCLSQFHRPHLGTTIKFDHDPNALYVGVMVDHQVPVVYIMDPRAVDDLPPAELRKLYYDMFCTVINRNATIEDLTNWMKKYTPPRNILSFLLASNATCDQPPHARSSAHMPVADHENQQFLFDDSVVLDDMIEPFPSLDDSSGQRSMETRIEFFSRRDQENEAIVANESEQETRRREHRARAMSNHQVPGRNSKTKVFLWVWVNSYEVRSKQIRGMFETLWTIYGSHEMKFDSVRNEWDLWSSDRKSVRPKQREFGERFEGSIAPNLAPSGETAELTNHDVSLKDVLRQDVVEIFEGACSKEKGARTDQSISHTKKVPLQEMMQSWYGLVLGGGHENKEPTFASQSVQKTYDKLSGNNRLRAILVDSVSPPFPHEATLVRLFLASLITGTDVPKKMLDVSFEPIDRFGNPSIEIRRSQYEAQAVSHADSPTIRLYSIRPLHKPERAWRLHLFVWDATTAVAIKRLPPERTATLELIAIYLLERGMHFLLGVPRGSFGAPLNDARVATMGRRWRGYCPDEADYASYRQKCRELFSIDRVRRALRRGGIIWRIALDYIEVLDGVDGPSQEVMNEPLWISDSASKRPVMVDDGLSVEEIGIIVGSYEIRDRYWTPDCEDWFVNTQRRYEVGDLALARVEEWKARLKRFRETKKLRHAIEGQCESFLTLD</sequence>
<dbReference type="AlphaFoldDB" id="A0A0H2S3T5"/>
<protein>
    <submittedName>
        <fullName evidence="1">Uncharacterized protein</fullName>
    </submittedName>
</protein>
<accession>A0A0H2S3T5</accession>
<dbReference type="STRING" id="27342.A0A0H2S3T5"/>
<dbReference type="OrthoDB" id="3237250at2759"/>
<evidence type="ECO:0000313" key="1">
    <source>
        <dbReference type="EMBL" id="KLO18895.1"/>
    </source>
</evidence>
<proteinExistence type="predicted"/>
<dbReference type="Proteomes" id="UP000053477">
    <property type="component" value="Unassembled WGS sequence"/>
</dbReference>
<dbReference type="EMBL" id="KQ085890">
    <property type="protein sequence ID" value="KLO18895.1"/>
    <property type="molecule type" value="Genomic_DNA"/>
</dbReference>
<name>A0A0H2S3T5_9AGAM</name>
<reference evidence="1 2" key="1">
    <citation type="submission" date="2015-04" db="EMBL/GenBank/DDBJ databases">
        <title>Complete genome sequence of Schizopora paradoxa KUC8140, a cosmopolitan wood degrader in East Asia.</title>
        <authorList>
            <consortium name="DOE Joint Genome Institute"/>
            <person name="Min B."/>
            <person name="Park H."/>
            <person name="Jang Y."/>
            <person name="Kim J.-J."/>
            <person name="Kim K.H."/>
            <person name="Pangilinan J."/>
            <person name="Lipzen A."/>
            <person name="Riley R."/>
            <person name="Grigoriev I.V."/>
            <person name="Spatafora J.W."/>
            <person name="Choi I.-G."/>
        </authorList>
    </citation>
    <scope>NUCLEOTIDE SEQUENCE [LARGE SCALE GENOMIC DNA]</scope>
    <source>
        <strain evidence="1 2">KUC8140</strain>
    </source>
</reference>